<evidence type="ECO:0000313" key="2">
    <source>
        <dbReference type="Proteomes" id="UP001250932"/>
    </source>
</evidence>
<dbReference type="EMBL" id="JAQOUE010000002">
    <property type="protein sequence ID" value="MDT7043977.1"/>
    <property type="molecule type" value="Genomic_DNA"/>
</dbReference>
<sequence>MLTCTPYPVKKTSKKNLVITGDYEDTSQTRQDRDKEHGGHTVAEVKMEDGIIKIIELDIQDPKVAKVLAEYPENRWCEITRRALKIGLGYLKGGAQD</sequence>
<evidence type="ECO:0000313" key="1">
    <source>
        <dbReference type="EMBL" id="MDT7043977.1"/>
    </source>
</evidence>
<keyword evidence="2" id="KW-1185">Reference proteome</keyword>
<gene>
    <name evidence="1" type="ORF">PPG34_16620</name>
</gene>
<reference evidence="1 2" key="1">
    <citation type="journal article" date="2023" name="ISME J.">
        <title>Cultivation and genomic characterization of novel and ubiquitous marine nitrite-oxidizing bacteria from the Nitrospirales.</title>
        <authorList>
            <person name="Mueller A.J."/>
            <person name="Daebeler A."/>
            <person name="Herbold C.W."/>
            <person name="Kirkegaard R.H."/>
            <person name="Daims H."/>
        </authorList>
    </citation>
    <scope>NUCLEOTIDE SEQUENCE [LARGE SCALE GENOMIC DNA]</scope>
    <source>
        <strain evidence="1 2">EB</strain>
    </source>
</reference>
<comment type="caution">
    <text evidence="1">The sequence shown here is derived from an EMBL/GenBank/DDBJ whole genome shotgun (WGS) entry which is preliminary data.</text>
</comment>
<proteinExistence type="predicted"/>
<evidence type="ECO:0008006" key="3">
    <source>
        <dbReference type="Google" id="ProtNLM"/>
    </source>
</evidence>
<accession>A0ABU3KCS2</accession>
<name>A0ABU3KCS2_9BACT</name>
<dbReference type="Proteomes" id="UP001250932">
    <property type="component" value="Unassembled WGS sequence"/>
</dbReference>
<protein>
    <recommendedName>
        <fullName evidence="3">Phage protein</fullName>
    </recommendedName>
</protein>
<organism evidence="1 2">
    <name type="scientific">Candidatus Nitronereus thalassa</name>
    <dbReference type="NCBI Taxonomy" id="3020898"/>
    <lineage>
        <taxon>Bacteria</taxon>
        <taxon>Pseudomonadati</taxon>
        <taxon>Nitrospirota</taxon>
        <taxon>Nitrospiria</taxon>
        <taxon>Nitrospirales</taxon>
        <taxon>Nitrospiraceae</taxon>
        <taxon>Candidatus Nitronereus</taxon>
    </lineage>
</organism>
<dbReference type="RefSeq" id="WP_313834563.1">
    <property type="nucleotide sequence ID" value="NZ_JAQOUE010000002.1"/>
</dbReference>